<keyword evidence="2" id="KW-1185">Reference proteome</keyword>
<dbReference type="RefSeq" id="WP_377746677.1">
    <property type="nucleotide sequence ID" value="NZ_JBHRXJ010000027.1"/>
</dbReference>
<dbReference type="EMBL" id="JBHRXJ010000027">
    <property type="protein sequence ID" value="MFC3530449.1"/>
    <property type="molecule type" value="Genomic_DNA"/>
</dbReference>
<accession>A0ABV7R885</accession>
<proteinExistence type="predicted"/>
<sequence length="72" mass="8077">MNTIKLEIPEMRHFVEPVARFEKTGSGVIYEVHDATSSSGKQILSRLQAGHSDGSTQTSIRDLASATWWRFI</sequence>
<protein>
    <submittedName>
        <fullName evidence="1">Uncharacterized protein</fullName>
    </submittedName>
</protein>
<dbReference type="Proteomes" id="UP001595721">
    <property type="component" value="Unassembled WGS sequence"/>
</dbReference>
<reference evidence="2" key="1">
    <citation type="journal article" date="2019" name="Int. J. Syst. Evol. Microbiol.">
        <title>The Global Catalogue of Microorganisms (GCM) 10K type strain sequencing project: providing services to taxonomists for standard genome sequencing and annotation.</title>
        <authorList>
            <consortium name="The Broad Institute Genomics Platform"/>
            <consortium name="The Broad Institute Genome Sequencing Center for Infectious Disease"/>
            <person name="Wu L."/>
            <person name="Ma J."/>
        </authorList>
    </citation>
    <scope>NUCLEOTIDE SEQUENCE [LARGE SCALE GENOMIC DNA]</scope>
    <source>
        <strain evidence="2">KCTC 42899</strain>
    </source>
</reference>
<name>A0ABV7R885_9RHOB</name>
<comment type="caution">
    <text evidence="1">The sequence shown here is derived from an EMBL/GenBank/DDBJ whole genome shotgun (WGS) entry which is preliminary data.</text>
</comment>
<evidence type="ECO:0000313" key="1">
    <source>
        <dbReference type="EMBL" id="MFC3530449.1"/>
    </source>
</evidence>
<evidence type="ECO:0000313" key="2">
    <source>
        <dbReference type="Proteomes" id="UP001595721"/>
    </source>
</evidence>
<organism evidence="1 2">
    <name type="scientific">Paracoccus mangrovi</name>
    <dbReference type="NCBI Taxonomy" id="1715645"/>
    <lineage>
        <taxon>Bacteria</taxon>
        <taxon>Pseudomonadati</taxon>
        <taxon>Pseudomonadota</taxon>
        <taxon>Alphaproteobacteria</taxon>
        <taxon>Rhodobacterales</taxon>
        <taxon>Paracoccaceae</taxon>
        <taxon>Paracoccus</taxon>
    </lineage>
</organism>
<gene>
    <name evidence="1" type="ORF">ACFOMH_19980</name>
</gene>